<name>A0AA38LJE5_TAXCH</name>
<feature type="region of interest" description="Disordered" evidence="1">
    <location>
        <begin position="1"/>
        <end position="58"/>
    </location>
</feature>
<feature type="non-terminal residue" evidence="2">
    <location>
        <position position="58"/>
    </location>
</feature>
<sequence length="58" mass="6108">MGEGSSGTARTKVREGRVGSRKSEMGEGSSGTAGKKVHEGRVGHESMDRPKTEEETST</sequence>
<proteinExistence type="predicted"/>
<evidence type="ECO:0000313" key="3">
    <source>
        <dbReference type="Proteomes" id="UP000824469"/>
    </source>
</evidence>
<gene>
    <name evidence="2" type="ORF">KI387_017776</name>
</gene>
<accession>A0AA38LJE5</accession>
<dbReference type="EMBL" id="JAHRHJ020000003">
    <property type="protein sequence ID" value="KAH9323137.1"/>
    <property type="molecule type" value="Genomic_DNA"/>
</dbReference>
<dbReference type="AlphaFoldDB" id="A0AA38LJE5"/>
<keyword evidence="3" id="KW-1185">Reference proteome</keyword>
<dbReference type="Proteomes" id="UP000824469">
    <property type="component" value="Unassembled WGS sequence"/>
</dbReference>
<organism evidence="2 3">
    <name type="scientific">Taxus chinensis</name>
    <name type="common">Chinese yew</name>
    <name type="synonym">Taxus wallichiana var. chinensis</name>
    <dbReference type="NCBI Taxonomy" id="29808"/>
    <lineage>
        <taxon>Eukaryota</taxon>
        <taxon>Viridiplantae</taxon>
        <taxon>Streptophyta</taxon>
        <taxon>Embryophyta</taxon>
        <taxon>Tracheophyta</taxon>
        <taxon>Spermatophyta</taxon>
        <taxon>Pinopsida</taxon>
        <taxon>Pinidae</taxon>
        <taxon>Conifers II</taxon>
        <taxon>Cupressales</taxon>
        <taxon>Taxaceae</taxon>
        <taxon>Taxus</taxon>
    </lineage>
</organism>
<feature type="compositionally biased region" description="Basic and acidic residues" evidence="1">
    <location>
        <begin position="36"/>
        <end position="58"/>
    </location>
</feature>
<evidence type="ECO:0000256" key="1">
    <source>
        <dbReference type="SAM" id="MobiDB-lite"/>
    </source>
</evidence>
<comment type="caution">
    <text evidence="2">The sequence shown here is derived from an EMBL/GenBank/DDBJ whole genome shotgun (WGS) entry which is preliminary data.</text>
</comment>
<protein>
    <submittedName>
        <fullName evidence="2">Uncharacterized protein</fullName>
    </submittedName>
</protein>
<evidence type="ECO:0000313" key="2">
    <source>
        <dbReference type="EMBL" id="KAH9323137.1"/>
    </source>
</evidence>
<feature type="compositionally biased region" description="Basic and acidic residues" evidence="1">
    <location>
        <begin position="12"/>
        <end position="25"/>
    </location>
</feature>
<reference evidence="2 3" key="1">
    <citation type="journal article" date="2021" name="Nat. Plants">
        <title>The Taxus genome provides insights into paclitaxel biosynthesis.</title>
        <authorList>
            <person name="Xiong X."/>
            <person name="Gou J."/>
            <person name="Liao Q."/>
            <person name="Li Y."/>
            <person name="Zhou Q."/>
            <person name="Bi G."/>
            <person name="Li C."/>
            <person name="Du R."/>
            <person name="Wang X."/>
            <person name="Sun T."/>
            <person name="Guo L."/>
            <person name="Liang H."/>
            <person name="Lu P."/>
            <person name="Wu Y."/>
            <person name="Zhang Z."/>
            <person name="Ro D.K."/>
            <person name="Shang Y."/>
            <person name="Huang S."/>
            <person name="Yan J."/>
        </authorList>
    </citation>
    <scope>NUCLEOTIDE SEQUENCE [LARGE SCALE GENOMIC DNA]</scope>
    <source>
        <strain evidence="2">Ta-2019</strain>
    </source>
</reference>